<dbReference type="InterPro" id="IPR011601">
    <property type="entry name" value="MurB_C"/>
</dbReference>
<evidence type="ECO:0000313" key="22">
    <source>
        <dbReference type="EMBL" id="MBO1519230.1"/>
    </source>
</evidence>
<evidence type="ECO:0000256" key="16">
    <source>
        <dbReference type="ARBA" id="ARBA00023306"/>
    </source>
</evidence>
<comment type="subcellular location">
    <subcellularLocation>
        <location evidence="3 20">Cytoplasm</location>
    </subcellularLocation>
</comment>
<dbReference type="InterPro" id="IPR003170">
    <property type="entry name" value="MurB"/>
</dbReference>
<keyword evidence="16 20" id="KW-0131">Cell cycle</keyword>
<keyword evidence="9 20" id="KW-0132">Cell division</keyword>
<keyword evidence="14 20" id="KW-0573">Peptidoglycan synthesis</keyword>
<evidence type="ECO:0000256" key="14">
    <source>
        <dbReference type="ARBA" id="ARBA00022984"/>
    </source>
</evidence>
<dbReference type="Gene3D" id="3.30.43.10">
    <property type="entry name" value="Uridine Diphospho-n-acetylenolpyruvylglucosamine Reductase, domain 2"/>
    <property type="match status" value="1"/>
</dbReference>
<keyword evidence="12 20" id="KW-0521">NADP</keyword>
<reference evidence="22 23" key="1">
    <citation type="submission" date="2021-03" db="EMBL/GenBank/DDBJ databases">
        <title>Oceanisphaera sp. nov., isolated from the intestine.</title>
        <authorList>
            <person name="Zhao L.-H."/>
            <person name="Shi L.-F."/>
        </authorList>
    </citation>
    <scope>NUCLEOTIDE SEQUENCE [LARGE SCALE GENOMIC DNA]</scope>
    <source>
        <strain evidence="22 23">DM8</strain>
    </source>
</reference>
<comment type="catalytic activity">
    <reaction evidence="19 20">
        <text>UDP-N-acetyl-alpha-D-muramate + NADP(+) = UDP-N-acetyl-3-O-(1-carboxyvinyl)-alpha-D-glucosamine + NADPH + H(+)</text>
        <dbReference type="Rhea" id="RHEA:12248"/>
        <dbReference type="ChEBI" id="CHEBI:15378"/>
        <dbReference type="ChEBI" id="CHEBI:57783"/>
        <dbReference type="ChEBI" id="CHEBI:58349"/>
        <dbReference type="ChEBI" id="CHEBI:68483"/>
        <dbReference type="ChEBI" id="CHEBI:70757"/>
        <dbReference type="EC" id="1.3.1.98"/>
    </reaction>
</comment>
<comment type="pathway">
    <text evidence="4 20">Cell wall biogenesis; peptidoglycan biosynthesis.</text>
</comment>
<dbReference type="Pfam" id="PF01565">
    <property type="entry name" value="FAD_binding_4"/>
    <property type="match status" value="1"/>
</dbReference>
<keyword evidence="13 20" id="KW-0133">Cell shape</keyword>
<evidence type="ECO:0000256" key="13">
    <source>
        <dbReference type="ARBA" id="ARBA00022960"/>
    </source>
</evidence>
<keyword evidence="8 20" id="KW-0963">Cytoplasm</keyword>
<comment type="cofactor">
    <cofactor evidence="1 20">
        <name>FAD</name>
        <dbReference type="ChEBI" id="CHEBI:57692"/>
    </cofactor>
</comment>
<dbReference type="GO" id="GO:0008762">
    <property type="term" value="F:UDP-N-acetylmuramate dehydrogenase activity"/>
    <property type="evidence" value="ECO:0007669"/>
    <property type="project" value="UniProtKB-EC"/>
</dbReference>
<gene>
    <name evidence="20 22" type="primary">murB</name>
    <name evidence="22" type="ORF">J3U76_06225</name>
</gene>
<keyword evidence="15 20" id="KW-0560">Oxidoreductase</keyword>
<dbReference type="RefSeq" id="WP_208005067.1">
    <property type="nucleotide sequence ID" value="NZ_JAGDFX010000006.1"/>
</dbReference>
<dbReference type="Gene3D" id="3.30.465.10">
    <property type="match status" value="1"/>
</dbReference>
<dbReference type="NCBIfam" id="TIGR00179">
    <property type="entry name" value="murB"/>
    <property type="match status" value="1"/>
</dbReference>
<dbReference type="Pfam" id="PF02873">
    <property type="entry name" value="MurB_C"/>
    <property type="match status" value="1"/>
</dbReference>
<dbReference type="Proteomes" id="UP000664882">
    <property type="component" value="Unassembled WGS sequence"/>
</dbReference>
<feature type="active site" description="Proton donor" evidence="20">
    <location>
        <position position="228"/>
    </location>
</feature>
<dbReference type="InterPro" id="IPR036318">
    <property type="entry name" value="FAD-bd_PCMH-like_sf"/>
</dbReference>
<evidence type="ECO:0000256" key="17">
    <source>
        <dbReference type="ARBA" id="ARBA00023316"/>
    </source>
</evidence>
<evidence type="ECO:0000256" key="7">
    <source>
        <dbReference type="ARBA" id="ARBA00015188"/>
    </source>
</evidence>
<evidence type="ECO:0000256" key="5">
    <source>
        <dbReference type="ARBA" id="ARBA00010485"/>
    </source>
</evidence>
<dbReference type="EC" id="1.3.1.98" evidence="6 20"/>
<dbReference type="NCBIfam" id="NF000755">
    <property type="entry name" value="PRK00046.1"/>
    <property type="match status" value="1"/>
</dbReference>
<dbReference type="InterPro" id="IPR006094">
    <property type="entry name" value="Oxid_FAD_bind_N"/>
</dbReference>
<evidence type="ECO:0000256" key="6">
    <source>
        <dbReference type="ARBA" id="ARBA00012518"/>
    </source>
</evidence>
<evidence type="ECO:0000256" key="8">
    <source>
        <dbReference type="ARBA" id="ARBA00022490"/>
    </source>
</evidence>
<feature type="domain" description="FAD-binding PCMH-type" evidence="21">
    <location>
        <begin position="16"/>
        <end position="183"/>
    </location>
</feature>
<evidence type="ECO:0000256" key="11">
    <source>
        <dbReference type="ARBA" id="ARBA00022827"/>
    </source>
</evidence>
<sequence length="346" mass="37563">MQFTSAALAPYNTFGLTQTAEQLVVLSEREQLSPLWEAAQNQPLLVVGEGSNIVFTQAFSGLVLVNRLQGIEVTETDEAWLLTVAGGENWHQLVCWTLEQGMPGLENLALIPGTVGASPIQNIGAYGVELAQFCHQVETIDWQTGQTRLWSVTECEFGYRDSVFKHAAREHVILSVTLRLPKAWQPVLGYGPLAELGEQATAQQVFDRVCATRQTKLPDPSVLGNAGSFFKNPTVVTPQAEALKLAWPALPVFATVPGWSKLAAGWLIDKAGLKGTRVGGAGVHTEQALVLVNYGGATSEDVLRLAALVRERVEQLFGVRLEPEVRMMAAQGETYLDEALACLNLN</sequence>
<accession>A0ABS3NFB5</accession>
<evidence type="ECO:0000256" key="19">
    <source>
        <dbReference type="ARBA" id="ARBA00048914"/>
    </source>
</evidence>
<keyword evidence="17 20" id="KW-0961">Cell wall biogenesis/degradation</keyword>
<dbReference type="EMBL" id="JAGDFX010000006">
    <property type="protein sequence ID" value="MBO1519230.1"/>
    <property type="molecule type" value="Genomic_DNA"/>
</dbReference>
<dbReference type="SUPFAM" id="SSF56176">
    <property type="entry name" value="FAD-binding/transporter-associated domain-like"/>
    <property type="match status" value="1"/>
</dbReference>
<feature type="active site" evidence="20">
    <location>
        <position position="324"/>
    </location>
</feature>
<evidence type="ECO:0000256" key="1">
    <source>
        <dbReference type="ARBA" id="ARBA00001974"/>
    </source>
</evidence>
<comment type="similarity">
    <text evidence="5 20">Belongs to the MurB family.</text>
</comment>
<evidence type="ECO:0000259" key="21">
    <source>
        <dbReference type="PROSITE" id="PS51387"/>
    </source>
</evidence>
<dbReference type="PROSITE" id="PS51387">
    <property type="entry name" value="FAD_PCMH"/>
    <property type="match status" value="1"/>
</dbReference>
<keyword evidence="23" id="KW-1185">Reference proteome</keyword>
<feature type="active site" evidence="20">
    <location>
        <position position="160"/>
    </location>
</feature>
<dbReference type="SUPFAM" id="SSF56194">
    <property type="entry name" value="Uridine diphospho-N-Acetylenolpyruvylglucosamine reductase, MurB, C-terminal domain"/>
    <property type="match status" value="1"/>
</dbReference>
<comment type="caution">
    <text evidence="22">The sequence shown here is derived from an EMBL/GenBank/DDBJ whole genome shotgun (WGS) entry which is preliminary data.</text>
</comment>
<comment type="function">
    <text evidence="2 20">Cell wall formation.</text>
</comment>
<evidence type="ECO:0000313" key="23">
    <source>
        <dbReference type="Proteomes" id="UP000664882"/>
    </source>
</evidence>
<organism evidence="22 23">
    <name type="scientific">Oceanisphaera pacifica</name>
    <dbReference type="NCBI Taxonomy" id="2818389"/>
    <lineage>
        <taxon>Bacteria</taxon>
        <taxon>Pseudomonadati</taxon>
        <taxon>Pseudomonadota</taxon>
        <taxon>Gammaproteobacteria</taxon>
        <taxon>Aeromonadales</taxon>
        <taxon>Aeromonadaceae</taxon>
        <taxon>Oceanisphaera</taxon>
    </lineage>
</organism>
<evidence type="ECO:0000256" key="9">
    <source>
        <dbReference type="ARBA" id="ARBA00022618"/>
    </source>
</evidence>
<protein>
    <recommendedName>
        <fullName evidence="7 20">UDP-N-acetylenolpyruvoylglucosamine reductase</fullName>
        <ecNumber evidence="6 20">1.3.1.98</ecNumber>
    </recommendedName>
    <alternativeName>
        <fullName evidence="18 20">UDP-N-acetylmuramate dehydrogenase</fullName>
    </alternativeName>
</protein>
<evidence type="ECO:0000256" key="10">
    <source>
        <dbReference type="ARBA" id="ARBA00022630"/>
    </source>
</evidence>
<dbReference type="InterPro" id="IPR016166">
    <property type="entry name" value="FAD-bd_PCMH"/>
</dbReference>
<evidence type="ECO:0000256" key="12">
    <source>
        <dbReference type="ARBA" id="ARBA00022857"/>
    </source>
</evidence>
<evidence type="ECO:0000256" key="15">
    <source>
        <dbReference type="ARBA" id="ARBA00023002"/>
    </source>
</evidence>
<proteinExistence type="inferred from homology"/>
<keyword evidence="11 20" id="KW-0274">FAD</keyword>
<dbReference type="Gene3D" id="3.90.78.10">
    <property type="entry name" value="UDP-N-acetylenolpyruvoylglucosamine reductase, C-terminal domain"/>
    <property type="match status" value="1"/>
</dbReference>
<dbReference type="PANTHER" id="PTHR21071:SF4">
    <property type="entry name" value="UDP-N-ACETYLENOLPYRUVOYLGLUCOSAMINE REDUCTASE"/>
    <property type="match status" value="1"/>
</dbReference>
<evidence type="ECO:0000256" key="4">
    <source>
        <dbReference type="ARBA" id="ARBA00004752"/>
    </source>
</evidence>
<evidence type="ECO:0000256" key="18">
    <source>
        <dbReference type="ARBA" id="ARBA00031026"/>
    </source>
</evidence>
<evidence type="ECO:0000256" key="3">
    <source>
        <dbReference type="ARBA" id="ARBA00004496"/>
    </source>
</evidence>
<dbReference type="InterPro" id="IPR036635">
    <property type="entry name" value="MurB_C_sf"/>
</dbReference>
<dbReference type="InterPro" id="IPR016167">
    <property type="entry name" value="FAD-bd_PCMH_sub1"/>
</dbReference>
<evidence type="ECO:0000256" key="20">
    <source>
        <dbReference type="HAMAP-Rule" id="MF_00037"/>
    </source>
</evidence>
<dbReference type="InterPro" id="IPR016169">
    <property type="entry name" value="FAD-bd_PCMH_sub2"/>
</dbReference>
<evidence type="ECO:0000256" key="2">
    <source>
        <dbReference type="ARBA" id="ARBA00003921"/>
    </source>
</evidence>
<keyword evidence="10 20" id="KW-0285">Flavoprotein</keyword>
<dbReference type="PANTHER" id="PTHR21071">
    <property type="entry name" value="UDP-N-ACETYLENOLPYRUVOYLGLUCOSAMINE REDUCTASE"/>
    <property type="match status" value="1"/>
</dbReference>
<name>A0ABS3NFB5_9GAMM</name>
<dbReference type="HAMAP" id="MF_00037">
    <property type="entry name" value="MurB"/>
    <property type="match status" value="1"/>
</dbReference>